<sequence length="266" mass="29142">MSVRGAHWIFLRGLTRESRHWGGFPEQFRAALGPVPVHMLDLPGNGARHAERSPASVTAMVEDCRRQAAAAGIPSPFFVLGLSMGGMIAAAWARAHPAQLRGCVMINSSIGSLSPLHHRLRWRAWPMLLRLAAARGDAAAIERGIWALTSRRAPHAPELDRWTALRLARPVSAGNTLRQLLASSRFRPDGKPRAPLLVLASRGDGLVSPDCSRRLAAAWGASLALHPWAGHDLPLDDGDWVAREVNEWLRGSFEREQTEAETPRMV</sequence>
<name>A0ABQ4Q6Z7_9BURK</name>
<dbReference type="InterPro" id="IPR000073">
    <property type="entry name" value="AB_hydrolase_1"/>
</dbReference>
<keyword evidence="3" id="KW-1185">Reference proteome</keyword>
<accession>A0ABQ4Q6Z7</accession>
<evidence type="ECO:0000313" key="3">
    <source>
        <dbReference type="Proteomes" id="UP000887222"/>
    </source>
</evidence>
<dbReference type="Gene3D" id="3.40.50.1820">
    <property type="entry name" value="alpha/beta hydrolase"/>
    <property type="match status" value="1"/>
</dbReference>
<dbReference type="EMBL" id="BPMK01000012">
    <property type="protein sequence ID" value="GIZ52811.1"/>
    <property type="molecule type" value="Genomic_DNA"/>
</dbReference>
<protein>
    <submittedName>
        <fullName evidence="2">Alpha/beta hydrolase</fullName>
    </submittedName>
</protein>
<evidence type="ECO:0000259" key="1">
    <source>
        <dbReference type="Pfam" id="PF12697"/>
    </source>
</evidence>
<dbReference type="Pfam" id="PF12697">
    <property type="entry name" value="Abhydrolase_6"/>
    <property type="match status" value="1"/>
</dbReference>
<dbReference type="GO" id="GO:0016787">
    <property type="term" value="F:hydrolase activity"/>
    <property type="evidence" value="ECO:0007669"/>
    <property type="project" value="UniProtKB-KW"/>
</dbReference>
<gene>
    <name evidence="2" type="ORF">NCCP691_28250</name>
</gene>
<feature type="domain" description="AB hydrolase-1" evidence="1">
    <location>
        <begin position="9"/>
        <end position="243"/>
    </location>
</feature>
<evidence type="ECO:0000313" key="2">
    <source>
        <dbReference type="EMBL" id="GIZ52811.1"/>
    </source>
</evidence>
<dbReference type="InterPro" id="IPR029058">
    <property type="entry name" value="AB_hydrolase_fold"/>
</dbReference>
<proteinExistence type="predicted"/>
<dbReference type="Proteomes" id="UP000887222">
    <property type="component" value="Unassembled WGS sequence"/>
</dbReference>
<dbReference type="RefSeq" id="WP_238482449.1">
    <property type="nucleotide sequence ID" value="NZ_BPMK01000012.1"/>
</dbReference>
<reference evidence="2 3" key="1">
    <citation type="journal article" date="2022" name="Int. J. Syst. Evol. Microbiol.">
        <title>Noviherbaspirillum aridicola sp. nov., isolated from an arid soil in Pakistan.</title>
        <authorList>
            <person name="Khan I.U."/>
            <person name="Saqib M."/>
            <person name="Amin A."/>
            <person name="Hussain F."/>
            <person name="Li L."/>
            <person name="Liu Y.H."/>
            <person name="Fang B.Z."/>
            <person name="Ahmed I."/>
            <person name="Li W.J."/>
        </authorList>
    </citation>
    <scope>NUCLEOTIDE SEQUENCE [LARGE SCALE GENOMIC DNA]</scope>
    <source>
        <strain evidence="2 3">NCCP-691</strain>
    </source>
</reference>
<dbReference type="PANTHER" id="PTHR43433:SF5">
    <property type="entry name" value="AB HYDROLASE-1 DOMAIN-CONTAINING PROTEIN"/>
    <property type="match status" value="1"/>
</dbReference>
<organism evidence="2 3">
    <name type="scientific">Noviherbaspirillum aridicola</name>
    <dbReference type="NCBI Taxonomy" id="2849687"/>
    <lineage>
        <taxon>Bacteria</taxon>
        <taxon>Pseudomonadati</taxon>
        <taxon>Pseudomonadota</taxon>
        <taxon>Betaproteobacteria</taxon>
        <taxon>Burkholderiales</taxon>
        <taxon>Oxalobacteraceae</taxon>
        <taxon>Noviherbaspirillum</taxon>
    </lineage>
</organism>
<dbReference type="SUPFAM" id="SSF53474">
    <property type="entry name" value="alpha/beta-Hydrolases"/>
    <property type="match status" value="1"/>
</dbReference>
<dbReference type="InterPro" id="IPR050471">
    <property type="entry name" value="AB_hydrolase"/>
</dbReference>
<dbReference type="PANTHER" id="PTHR43433">
    <property type="entry name" value="HYDROLASE, ALPHA/BETA FOLD FAMILY PROTEIN"/>
    <property type="match status" value="1"/>
</dbReference>
<keyword evidence="2" id="KW-0378">Hydrolase</keyword>
<comment type="caution">
    <text evidence="2">The sequence shown here is derived from an EMBL/GenBank/DDBJ whole genome shotgun (WGS) entry which is preliminary data.</text>
</comment>